<feature type="domain" description="Elongation factor EFG" evidence="7">
    <location>
        <begin position="563"/>
        <end position="646"/>
    </location>
</feature>
<dbReference type="Gene3D" id="2.40.30.10">
    <property type="entry name" value="Translation factors"/>
    <property type="match status" value="1"/>
</dbReference>
<dbReference type="InterPro" id="IPR005517">
    <property type="entry name" value="Transl_elong_EFG/EF2_IV"/>
</dbReference>
<dbReference type="InterPro" id="IPR000795">
    <property type="entry name" value="T_Tr_GTP-bd_dom"/>
</dbReference>
<evidence type="ECO:0000256" key="3">
    <source>
        <dbReference type="ARBA" id="ARBA00022768"/>
    </source>
</evidence>
<dbReference type="InterPro" id="IPR047872">
    <property type="entry name" value="EFG_IV"/>
</dbReference>
<dbReference type="NCBIfam" id="NF009379">
    <property type="entry name" value="PRK12740.1-3"/>
    <property type="match status" value="1"/>
</dbReference>
<dbReference type="InterPro" id="IPR027417">
    <property type="entry name" value="P-loop_NTPase"/>
</dbReference>
<keyword evidence="2" id="KW-0547">Nucleotide-binding</keyword>
<keyword evidence="3 9" id="KW-0251">Elongation factor</keyword>
<name>A0A4R5QKF9_9PROT</name>
<dbReference type="GO" id="GO:0003924">
    <property type="term" value="F:GTPase activity"/>
    <property type="evidence" value="ECO:0007669"/>
    <property type="project" value="InterPro"/>
</dbReference>
<gene>
    <name evidence="9" type="ORF">E2C06_05055</name>
</gene>
<evidence type="ECO:0000256" key="5">
    <source>
        <dbReference type="ARBA" id="ARBA00023134"/>
    </source>
</evidence>
<dbReference type="AlphaFoldDB" id="A0A4R5QKF9"/>
<reference evidence="9 10" key="1">
    <citation type="journal article" date="2016" name="J. Microbiol.">
        <title>Dankookia rubra gen. nov., sp. nov., an alphaproteobacterium isolated from sediment of a shallow stream.</title>
        <authorList>
            <person name="Kim W.H."/>
            <person name="Kim D.H."/>
            <person name="Kang K."/>
            <person name="Ahn T.Y."/>
        </authorList>
    </citation>
    <scope>NUCLEOTIDE SEQUENCE [LARGE SCALE GENOMIC DNA]</scope>
    <source>
        <strain evidence="9 10">JCM30602</strain>
    </source>
</reference>
<dbReference type="SUPFAM" id="SSF54980">
    <property type="entry name" value="EF-G C-terminal domain-like"/>
    <property type="match status" value="2"/>
</dbReference>
<keyword evidence="10" id="KW-1185">Reference proteome</keyword>
<sequence length="648" mass="69268">MPDASGRQPGGARPRSFALIGPQGSGKSTLFDALLGAAGGAARRGGPRGMGTELRLGHAGLMGDAWSLLDCPGSIEFAHDAACALAVCDLAVVVAEAAPGRAAGLGPVFRMLEDQGVPALVFVNKIDQLDGRVRDTLAALQGQTRRKLVLRQVPIREGETVTGYVDVVSERAYRYRRGAASERIELPPAMREREAEARAELLEALADHDDALLEKVLEDLAPDLEEIYRPLHTSEASGAVVSVLLGAAEHNNGVQRLWKALRHDVPDPQETAARRGIAPEGAPLAQIFRTLHAGHAGRLSWARIWRGQVKDGAQLDGHRVGGIHRFPNGEAQKVPEAATGEIVALGRLEGVTTGATLGTEPPLAFPRPAAPVHALAVVLDDRKDEVRLSGALQRLAEEDPALGVVLDPESAQTILHGQGEIHLRAAVERLSGALGIKLRTVRPQIAYRETIRQPITQHARLKRQTGGHGQFADVKLHIEPRPRGAGFAFEEKVVGGAVPRRFIPAVGEAAEEATKKGPLGHPVVDVAVTLLDGSFHSVDSSDMAFATATRQAMQDGLAKADPVLLEPIEAVTVTVPAEYTPNAQRLLTGRRGQILGYAAKEGWEGWDAVEALVPAAELQDFIIELRSLTQGLGSYVHRFDHLAEARHK</sequence>
<dbReference type="CDD" id="cd01434">
    <property type="entry name" value="EFG_mtEFG1_IV"/>
    <property type="match status" value="1"/>
</dbReference>
<dbReference type="Pfam" id="PF00009">
    <property type="entry name" value="GTP_EFTU"/>
    <property type="match status" value="1"/>
</dbReference>
<dbReference type="PANTHER" id="PTHR43261">
    <property type="entry name" value="TRANSLATION ELONGATION FACTOR G-RELATED"/>
    <property type="match status" value="1"/>
</dbReference>
<dbReference type="SMART" id="SM00838">
    <property type="entry name" value="EFG_C"/>
    <property type="match status" value="1"/>
</dbReference>
<dbReference type="InterPro" id="IPR041095">
    <property type="entry name" value="EFG_II"/>
</dbReference>
<dbReference type="InterPro" id="IPR009000">
    <property type="entry name" value="Transl_B-barrel_sf"/>
</dbReference>
<dbReference type="InterPro" id="IPR035649">
    <property type="entry name" value="EFG_V"/>
</dbReference>
<keyword evidence="5" id="KW-0342">GTP-binding</keyword>
<proteinExistence type="predicted"/>
<dbReference type="Gene3D" id="3.30.230.10">
    <property type="match status" value="1"/>
</dbReference>
<dbReference type="Gene3D" id="3.30.70.240">
    <property type="match status" value="1"/>
</dbReference>
<evidence type="ECO:0000313" key="9">
    <source>
        <dbReference type="EMBL" id="TDH63696.1"/>
    </source>
</evidence>
<evidence type="ECO:0000313" key="10">
    <source>
        <dbReference type="Proteomes" id="UP000295096"/>
    </source>
</evidence>
<comment type="caution">
    <text evidence="9">The sequence shown here is derived from an EMBL/GenBank/DDBJ whole genome shotgun (WGS) entry which is preliminary data.</text>
</comment>
<dbReference type="OrthoDB" id="9802948at2"/>
<evidence type="ECO:0000259" key="8">
    <source>
        <dbReference type="SMART" id="SM00889"/>
    </source>
</evidence>
<dbReference type="SUPFAM" id="SSF54211">
    <property type="entry name" value="Ribosomal protein S5 domain 2-like"/>
    <property type="match status" value="1"/>
</dbReference>
<dbReference type="Proteomes" id="UP000295096">
    <property type="component" value="Unassembled WGS sequence"/>
</dbReference>
<dbReference type="Pfam" id="PF03764">
    <property type="entry name" value="EFG_IV"/>
    <property type="match status" value="1"/>
</dbReference>
<evidence type="ECO:0000256" key="2">
    <source>
        <dbReference type="ARBA" id="ARBA00022741"/>
    </source>
</evidence>
<accession>A0A4R5QKF9</accession>
<dbReference type="GO" id="GO:0003746">
    <property type="term" value="F:translation elongation factor activity"/>
    <property type="evidence" value="ECO:0007669"/>
    <property type="project" value="UniProtKB-KW"/>
</dbReference>
<dbReference type="InterPro" id="IPR014721">
    <property type="entry name" value="Ribsml_uS5_D2-typ_fold_subgr"/>
</dbReference>
<dbReference type="EMBL" id="SMSJ01000004">
    <property type="protein sequence ID" value="TDH63696.1"/>
    <property type="molecule type" value="Genomic_DNA"/>
</dbReference>
<dbReference type="GO" id="GO:0032790">
    <property type="term" value="P:ribosome disassembly"/>
    <property type="evidence" value="ECO:0007669"/>
    <property type="project" value="TreeGrafter"/>
</dbReference>
<keyword evidence="4" id="KW-0648">Protein biosynthesis</keyword>
<dbReference type="CDD" id="cd03713">
    <property type="entry name" value="EFG_mtEFG_C"/>
    <property type="match status" value="1"/>
</dbReference>
<protein>
    <recommendedName>
        <fullName evidence="1">Elongation factor G</fullName>
    </recommendedName>
</protein>
<evidence type="ECO:0000256" key="6">
    <source>
        <dbReference type="ARBA" id="ARBA00024731"/>
    </source>
</evidence>
<dbReference type="SMART" id="SM00889">
    <property type="entry name" value="EFG_IV"/>
    <property type="match status" value="1"/>
</dbReference>
<dbReference type="Pfam" id="PF14492">
    <property type="entry name" value="EFG_III"/>
    <property type="match status" value="1"/>
</dbReference>
<dbReference type="Gene3D" id="3.40.50.300">
    <property type="entry name" value="P-loop containing nucleotide triphosphate hydrolases"/>
    <property type="match status" value="1"/>
</dbReference>
<dbReference type="Pfam" id="PF00679">
    <property type="entry name" value="EFG_C"/>
    <property type="match status" value="1"/>
</dbReference>
<comment type="function">
    <text evidence="6">Catalyzes the GTP-dependent ribosomal translocation step during translation elongation. During this step, the ribosome changes from the pre-translocational (PRE) to the post-translocational (POST) state as the newly formed A-site-bound peptidyl-tRNA and P-site-bound deacylated tRNA move to the P and E sites, respectively. Catalyzes the coordinated movement of the two tRNA molecules, the mRNA and conformational changes in the ribosome.</text>
</comment>
<dbReference type="GO" id="GO:0005525">
    <property type="term" value="F:GTP binding"/>
    <property type="evidence" value="ECO:0007669"/>
    <property type="project" value="UniProtKB-KW"/>
</dbReference>
<dbReference type="InterPro" id="IPR020568">
    <property type="entry name" value="Ribosomal_Su5_D2-typ_SF"/>
</dbReference>
<evidence type="ECO:0000256" key="1">
    <source>
        <dbReference type="ARBA" id="ARBA00017872"/>
    </source>
</evidence>
<evidence type="ECO:0000259" key="7">
    <source>
        <dbReference type="SMART" id="SM00838"/>
    </source>
</evidence>
<dbReference type="GO" id="GO:0097216">
    <property type="term" value="F:guanosine tetraphosphate binding"/>
    <property type="evidence" value="ECO:0007669"/>
    <property type="project" value="UniProtKB-ARBA"/>
</dbReference>
<dbReference type="Gene3D" id="3.30.70.870">
    <property type="entry name" value="Elongation Factor G (Translational Gtpase), domain 3"/>
    <property type="match status" value="1"/>
</dbReference>
<dbReference type="PANTHER" id="PTHR43261:SF7">
    <property type="entry name" value="ELONGATION FACTOR G-LIKE PROTEIN"/>
    <property type="match status" value="1"/>
</dbReference>
<dbReference type="SUPFAM" id="SSF50447">
    <property type="entry name" value="Translation proteins"/>
    <property type="match status" value="1"/>
</dbReference>
<dbReference type="RefSeq" id="WP_133287490.1">
    <property type="nucleotide sequence ID" value="NZ_SMSJ01000004.1"/>
</dbReference>
<dbReference type="InterPro" id="IPR035647">
    <property type="entry name" value="EFG_III/V"/>
</dbReference>
<evidence type="ECO:0000256" key="4">
    <source>
        <dbReference type="ARBA" id="ARBA00022917"/>
    </source>
</evidence>
<feature type="domain" description="Translation elongation factor EFG/EF2" evidence="8">
    <location>
        <begin position="444"/>
        <end position="561"/>
    </location>
</feature>
<dbReference type="InterPro" id="IPR000640">
    <property type="entry name" value="EFG_V-like"/>
</dbReference>
<dbReference type="SUPFAM" id="SSF52540">
    <property type="entry name" value="P-loop containing nucleoside triphosphate hydrolases"/>
    <property type="match status" value="1"/>
</dbReference>
<organism evidence="9 10">
    <name type="scientific">Dankookia rubra</name>
    <dbReference type="NCBI Taxonomy" id="1442381"/>
    <lineage>
        <taxon>Bacteria</taxon>
        <taxon>Pseudomonadati</taxon>
        <taxon>Pseudomonadota</taxon>
        <taxon>Alphaproteobacteria</taxon>
        <taxon>Acetobacterales</taxon>
        <taxon>Roseomonadaceae</taxon>
        <taxon>Dankookia</taxon>
    </lineage>
</organism>